<evidence type="ECO:0008006" key="3">
    <source>
        <dbReference type="Google" id="ProtNLM"/>
    </source>
</evidence>
<gene>
    <name evidence="1" type="ORF">GCM10008018_48570</name>
</gene>
<keyword evidence="2" id="KW-1185">Reference proteome</keyword>
<dbReference type="Proteomes" id="UP000615455">
    <property type="component" value="Unassembled WGS sequence"/>
</dbReference>
<dbReference type="Gene3D" id="3.30.360.10">
    <property type="entry name" value="Dihydrodipicolinate Reductase, domain 2"/>
    <property type="match status" value="1"/>
</dbReference>
<comment type="caution">
    <text evidence="1">The sequence shown here is derived from an EMBL/GenBank/DDBJ whole genome shotgun (WGS) entry which is preliminary data.</text>
</comment>
<reference evidence="2" key="1">
    <citation type="journal article" date="2019" name="Int. J. Syst. Evol. Microbiol.">
        <title>The Global Catalogue of Microorganisms (GCM) 10K type strain sequencing project: providing services to taxonomists for standard genome sequencing and annotation.</title>
        <authorList>
            <consortium name="The Broad Institute Genomics Platform"/>
            <consortium name="The Broad Institute Genome Sequencing Center for Infectious Disease"/>
            <person name="Wu L."/>
            <person name="Ma J."/>
        </authorList>
    </citation>
    <scope>NUCLEOTIDE SEQUENCE [LARGE SCALE GENOMIC DNA]</scope>
    <source>
        <strain evidence="2">CGMCC 1.15043</strain>
    </source>
</reference>
<dbReference type="RefSeq" id="WP_189015964.1">
    <property type="nucleotide sequence ID" value="NZ_BMHE01000031.1"/>
</dbReference>
<proteinExistence type="predicted"/>
<organism evidence="1 2">
    <name type="scientific">Paenibacillus marchantiophytorum</name>
    <dbReference type="NCBI Taxonomy" id="1619310"/>
    <lineage>
        <taxon>Bacteria</taxon>
        <taxon>Bacillati</taxon>
        <taxon>Bacillota</taxon>
        <taxon>Bacilli</taxon>
        <taxon>Bacillales</taxon>
        <taxon>Paenibacillaceae</taxon>
        <taxon>Paenibacillus</taxon>
    </lineage>
</organism>
<evidence type="ECO:0000313" key="1">
    <source>
        <dbReference type="EMBL" id="GFZ96474.1"/>
    </source>
</evidence>
<name>A0ABQ1F1J3_9BACL</name>
<dbReference type="EMBL" id="BMHE01000031">
    <property type="protein sequence ID" value="GFZ96474.1"/>
    <property type="molecule type" value="Genomic_DNA"/>
</dbReference>
<sequence length="83" mass="9721">MYGENKSVLIQYDTPLPTTLHISETKGDTFDLSTVRPTYKDAYVYELEYFHEVVSQGRPPKTTPEDYLQDLIIFKMIMEAIQR</sequence>
<protein>
    <recommendedName>
        <fullName evidence="3">Gfo/Idh/MocA-like oxidoreductase C-terminal domain-containing protein</fullName>
    </recommendedName>
</protein>
<evidence type="ECO:0000313" key="2">
    <source>
        <dbReference type="Proteomes" id="UP000615455"/>
    </source>
</evidence>
<accession>A0ABQ1F1J3</accession>